<feature type="repeat" description="WD" evidence="3">
    <location>
        <begin position="25"/>
        <end position="66"/>
    </location>
</feature>
<evidence type="ECO:0000256" key="1">
    <source>
        <dbReference type="ARBA" id="ARBA00022574"/>
    </source>
</evidence>
<dbReference type="STRING" id="133412.A0A1R1XM91"/>
<keyword evidence="1 3" id="KW-0853">WD repeat</keyword>
<organism evidence="4 5">
    <name type="scientific">Smittium culicis</name>
    <dbReference type="NCBI Taxonomy" id="133412"/>
    <lineage>
        <taxon>Eukaryota</taxon>
        <taxon>Fungi</taxon>
        <taxon>Fungi incertae sedis</taxon>
        <taxon>Zoopagomycota</taxon>
        <taxon>Kickxellomycotina</taxon>
        <taxon>Harpellomycetes</taxon>
        <taxon>Harpellales</taxon>
        <taxon>Legeriomycetaceae</taxon>
        <taxon>Smittium</taxon>
    </lineage>
</organism>
<dbReference type="InterPro" id="IPR019775">
    <property type="entry name" value="WD40_repeat_CS"/>
</dbReference>
<evidence type="ECO:0000313" key="4">
    <source>
        <dbReference type="EMBL" id="OMJ15729.1"/>
    </source>
</evidence>
<comment type="caution">
    <text evidence="4">The sequence shown here is derived from an EMBL/GenBank/DDBJ whole genome shotgun (WGS) entry which is preliminary data.</text>
</comment>
<name>A0A1R1XM91_9FUNG</name>
<proteinExistence type="predicted"/>
<gene>
    <name evidence="4" type="ORF">AYI70_g7061</name>
</gene>
<accession>A0A1R1XM91</accession>
<sequence>MLALGGEQNSVFLYSTDSGTLRRVFDGCPSSIFDVSFSHDDSLIAASCSDNGIYIWSVNNGSIIRILTGHISRVVSIKFNSDSSRLISISQDRTAKVWNTSSGNYLLGFRHKNDFYDFELSIIVTGHMDFGVRTWDTQTGSKIQEFKKHRDNIISLAVSSDGVIYFWDLENGGTLVEQLKVHSSPVTGLNWSNQNGRMFSAEMKNILLILE</sequence>
<dbReference type="Gene3D" id="2.130.10.10">
    <property type="entry name" value="YVTN repeat-like/Quinoprotein amine dehydrogenase"/>
    <property type="match status" value="3"/>
</dbReference>
<dbReference type="Proteomes" id="UP000187283">
    <property type="component" value="Unassembled WGS sequence"/>
</dbReference>
<dbReference type="SUPFAM" id="SSF50978">
    <property type="entry name" value="WD40 repeat-like"/>
    <property type="match status" value="1"/>
</dbReference>
<dbReference type="PANTHER" id="PTHR19848:SF8">
    <property type="entry name" value="F-BOX AND WD REPEAT DOMAIN CONTAINING 7"/>
    <property type="match status" value="1"/>
</dbReference>
<dbReference type="PANTHER" id="PTHR19848">
    <property type="entry name" value="WD40 REPEAT PROTEIN"/>
    <property type="match status" value="1"/>
</dbReference>
<dbReference type="InterPro" id="IPR015943">
    <property type="entry name" value="WD40/YVTN_repeat-like_dom_sf"/>
</dbReference>
<reference evidence="4 5" key="1">
    <citation type="submission" date="2017-01" db="EMBL/GenBank/DDBJ databases">
        <authorList>
            <person name="Mah S.A."/>
            <person name="Swanson W.J."/>
            <person name="Moy G.W."/>
            <person name="Vacquier V.D."/>
        </authorList>
    </citation>
    <scope>NUCLEOTIDE SEQUENCE [LARGE SCALE GENOMIC DNA]</scope>
    <source>
        <strain evidence="4 5">GSMNP</strain>
    </source>
</reference>
<dbReference type="PROSITE" id="PS00678">
    <property type="entry name" value="WD_REPEATS_1"/>
    <property type="match status" value="1"/>
</dbReference>
<dbReference type="AlphaFoldDB" id="A0A1R1XM91"/>
<keyword evidence="5" id="KW-1185">Reference proteome</keyword>
<dbReference type="EMBL" id="LSSN01002576">
    <property type="protein sequence ID" value="OMJ15729.1"/>
    <property type="molecule type" value="Genomic_DNA"/>
</dbReference>
<dbReference type="Pfam" id="PF00400">
    <property type="entry name" value="WD40"/>
    <property type="match status" value="2"/>
</dbReference>
<dbReference type="InterPro" id="IPR036322">
    <property type="entry name" value="WD40_repeat_dom_sf"/>
</dbReference>
<keyword evidence="2" id="KW-0677">Repeat</keyword>
<evidence type="ECO:0000256" key="3">
    <source>
        <dbReference type="PROSITE-ProRule" id="PRU00221"/>
    </source>
</evidence>
<dbReference type="InterPro" id="IPR001680">
    <property type="entry name" value="WD40_rpt"/>
</dbReference>
<evidence type="ECO:0000256" key="2">
    <source>
        <dbReference type="ARBA" id="ARBA00022737"/>
    </source>
</evidence>
<feature type="repeat" description="WD" evidence="3">
    <location>
        <begin position="67"/>
        <end position="108"/>
    </location>
</feature>
<protein>
    <submittedName>
        <fullName evidence="4">Putative WD repeat-containing protein</fullName>
    </submittedName>
</protein>
<dbReference type="PROSITE" id="PS50294">
    <property type="entry name" value="WD_REPEATS_REGION"/>
    <property type="match status" value="1"/>
</dbReference>
<dbReference type="PROSITE" id="PS50082">
    <property type="entry name" value="WD_REPEATS_2"/>
    <property type="match status" value="2"/>
</dbReference>
<dbReference type="SMART" id="SM00320">
    <property type="entry name" value="WD40"/>
    <property type="match status" value="4"/>
</dbReference>
<evidence type="ECO:0000313" key="5">
    <source>
        <dbReference type="Proteomes" id="UP000187283"/>
    </source>
</evidence>
<dbReference type="OrthoDB" id="538223at2759"/>